<sequence length="277" mass="29711">MTVDLRSLRRWLHSPSPVSPVPPSTATGRTALRWEIFLVLAVTFGTSGVRAALRLLEAATTPTRLNEQTTTLNAPVSTLAWLDPVFQLISSGVLLAWGGLAVLLLLRHVPVRLAGLTDPDRPGLPRPRLRDVLPGAGLAALIGLPGLLFYVAAVKLNLSRQVVASGLDSSAGDLALLVVNAWANGVAEEVIVVAWLVSRLRQLQVPWAWVFAASAVLRGSYHLYQGYSAGLGNVLMGLVFVYFFYRTGRVWPLIIAHGLIDTVAFVGYQVLGGVPGL</sequence>
<feature type="transmembrane region" description="Helical" evidence="1">
    <location>
        <begin position="250"/>
        <end position="271"/>
    </location>
</feature>
<organism evidence="3 4">
    <name type="scientific">Corynebacterium provencense</name>
    <dbReference type="NCBI Taxonomy" id="1737425"/>
    <lineage>
        <taxon>Bacteria</taxon>
        <taxon>Bacillati</taxon>
        <taxon>Actinomycetota</taxon>
        <taxon>Actinomycetes</taxon>
        <taxon>Mycobacteriales</taxon>
        <taxon>Corynebacteriaceae</taxon>
        <taxon>Corynebacterium</taxon>
    </lineage>
</organism>
<feature type="transmembrane region" description="Helical" evidence="1">
    <location>
        <begin position="132"/>
        <end position="154"/>
    </location>
</feature>
<dbReference type="Proteomes" id="UP000247696">
    <property type="component" value="Chromosome"/>
</dbReference>
<name>A0A2Z3YR12_9CORY</name>
<gene>
    <name evidence="3" type="ORF">Csp1_25380</name>
</gene>
<feature type="transmembrane region" description="Helical" evidence="1">
    <location>
        <begin position="85"/>
        <end position="106"/>
    </location>
</feature>
<dbReference type="Pfam" id="PF02517">
    <property type="entry name" value="Rce1-like"/>
    <property type="match status" value="1"/>
</dbReference>
<evidence type="ECO:0000313" key="4">
    <source>
        <dbReference type="Proteomes" id="UP000247696"/>
    </source>
</evidence>
<protein>
    <recommendedName>
        <fullName evidence="2">CAAX prenyl protease 2/Lysostaphin resistance protein A-like domain-containing protein</fullName>
    </recommendedName>
</protein>
<keyword evidence="1" id="KW-0472">Membrane</keyword>
<feature type="domain" description="CAAX prenyl protease 2/Lysostaphin resistance protein A-like" evidence="2">
    <location>
        <begin position="173"/>
        <end position="262"/>
    </location>
</feature>
<accession>A0A2Z3YR12</accession>
<dbReference type="EMBL" id="CP024988">
    <property type="protein sequence ID" value="AWT27286.1"/>
    <property type="molecule type" value="Genomic_DNA"/>
</dbReference>
<feature type="transmembrane region" description="Helical" evidence="1">
    <location>
        <begin position="36"/>
        <end position="56"/>
    </location>
</feature>
<keyword evidence="4" id="KW-1185">Reference proteome</keyword>
<reference evidence="4" key="1">
    <citation type="submission" date="2017-11" db="EMBL/GenBank/DDBJ databases">
        <title>Otitis media/interna in a cat caused by the recently described species Corynebacterium provencense.</title>
        <authorList>
            <person name="Kittl S."/>
            <person name="Brodard I."/>
            <person name="Rychener L."/>
            <person name="Jores J."/>
            <person name="Roosje P."/>
            <person name="Gobeli Brawand S."/>
        </authorList>
    </citation>
    <scope>NUCLEOTIDE SEQUENCE [LARGE SCALE GENOMIC DNA]</scope>
    <source>
        <strain evidence="4">17KM38</strain>
    </source>
</reference>
<keyword evidence="1" id="KW-1133">Transmembrane helix</keyword>
<dbReference type="GO" id="GO:0080120">
    <property type="term" value="P:CAAX-box protein maturation"/>
    <property type="evidence" value="ECO:0007669"/>
    <property type="project" value="UniProtKB-ARBA"/>
</dbReference>
<dbReference type="GO" id="GO:0004175">
    <property type="term" value="F:endopeptidase activity"/>
    <property type="evidence" value="ECO:0007669"/>
    <property type="project" value="UniProtKB-ARBA"/>
</dbReference>
<dbReference type="STRING" id="1737425.GCA_900049755_01356"/>
<proteinExistence type="predicted"/>
<dbReference type="InterPro" id="IPR003675">
    <property type="entry name" value="Rce1/LyrA-like_dom"/>
</dbReference>
<evidence type="ECO:0000259" key="2">
    <source>
        <dbReference type="Pfam" id="PF02517"/>
    </source>
</evidence>
<evidence type="ECO:0000256" key="1">
    <source>
        <dbReference type="SAM" id="Phobius"/>
    </source>
</evidence>
<feature type="transmembrane region" description="Helical" evidence="1">
    <location>
        <begin position="227"/>
        <end position="245"/>
    </location>
</feature>
<dbReference type="KEGG" id="cpre:Csp1_25380"/>
<keyword evidence="1" id="KW-0812">Transmembrane</keyword>
<dbReference type="AlphaFoldDB" id="A0A2Z3YR12"/>
<evidence type="ECO:0000313" key="3">
    <source>
        <dbReference type="EMBL" id="AWT27286.1"/>
    </source>
</evidence>